<dbReference type="EMBL" id="JAGGNH010000003">
    <property type="protein sequence ID" value="KAJ0979440.1"/>
    <property type="molecule type" value="Genomic_DNA"/>
</dbReference>
<comment type="similarity">
    <text evidence="3 5">Belongs to the pectinacetylesterase family.</text>
</comment>
<feature type="compositionally biased region" description="Basic and acidic residues" evidence="6">
    <location>
        <begin position="310"/>
        <end position="320"/>
    </location>
</feature>
<feature type="compositionally biased region" description="Polar residues" evidence="6">
    <location>
        <begin position="391"/>
        <end position="403"/>
    </location>
</feature>
<dbReference type="AlphaFoldDB" id="A0A9D5HJZ0"/>
<name>A0A9D5HJZ0_9LILI</name>
<comment type="caution">
    <text evidence="8">The sequence shown here is derived from an EMBL/GenBank/DDBJ whole genome shotgun (WGS) entry which is preliminary data.</text>
</comment>
<dbReference type="GO" id="GO:0016787">
    <property type="term" value="F:hydrolase activity"/>
    <property type="evidence" value="ECO:0007669"/>
    <property type="project" value="UniProtKB-KW"/>
</dbReference>
<evidence type="ECO:0000313" key="9">
    <source>
        <dbReference type="Proteomes" id="UP001085076"/>
    </source>
</evidence>
<keyword evidence="7" id="KW-1133">Transmembrane helix</keyword>
<feature type="compositionally biased region" description="Basic residues" evidence="6">
    <location>
        <begin position="406"/>
        <end position="423"/>
    </location>
</feature>
<feature type="transmembrane region" description="Helical" evidence="7">
    <location>
        <begin position="21"/>
        <end position="42"/>
    </location>
</feature>
<evidence type="ECO:0000256" key="5">
    <source>
        <dbReference type="RuleBase" id="RU363114"/>
    </source>
</evidence>
<feature type="compositionally biased region" description="Acidic residues" evidence="6">
    <location>
        <begin position="441"/>
        <end position="461"/>
    </location>
</feature>
<dbReference type="Pfam" id="PF03283">
    <property type="entry name" value="PAE"/>
    <property type="match status" value="1"/>
</dbReference>
<evidence type="ECO:0000256" key="7">
    <source>
        <dbReference type="SAM" id="Phobius"/>
    </source>
</evidence>
<evidence type="ECO:0000313" key="8">
    <source>
        <dbReference type="EMBL" id="KAJ0979440.1"/>
    </source>
</evidence>
<keyword evidence="7" id="KW-0812">Transmembrane</keyword>
<feature type="region of interest" description="Disordered" evidence="6">
    <location>
        <begin position="343"/>
        <end position="489"/>
    </location>
</feature>
<comment type="subcellular location">
    <subcellularLocation>
        <location evidence="2 5">Secreted</location>
        <location evidence="2 5">Cell wall</location>
    </subcellularLocation>
</comment>
<keyword evidence="5" id="KW-0964">Secreted</keyword>
<keyword evidence="4 5" id="KW-0134">Cell wall</keyword>
<feature type="compositionally biased region" description="Acidic residues" evidence="6">
    <location>
        <begin position="524"/>
        <end position="535"/>
    </location>
</feature>
<dbReference type="Proteomes" id="UP001085076">
    <property type="component" value="Miscellaneous, Linkage group lg03"/>
</dbReference>
<feature type="compositionally biased region" description="Basic and acidic residues" evidence="6">
    <location>
        <begin position="514"/>
        <end position="523"/>
    </location>
</feature>
<comment type="function">
    <text evidence="1 5">Hydrolyzes acetyl esters in homogalacturonan regions of pectin. In type I primary cell wall, galacturonic acid residues of pectin can be acetylated at the O-2 and O-3 positions. Decreasing the degree of acetylation of pectin gels in vitro alters their physical properties.</text>
</comment>
<keyword evidence="5" id="KW-0961">Cell wall biogenesis/degradation</keyword>
<sequence>MATSTAQLLRLWWRRGGRDRVLATFGFAVLVLTLFLTFGTLFHAGPEPAFDGLSEGPVLVDLTLVHDAEKKGAECLSIVSTDSACGPSVLERTIPSFSSEASVSGKRSCVISYQEDLQMLNSLQALLTGCSAGGLATFIHCDNFRALLPKQTIVKCLPDAGFFIDANDISGKRTLRSFYHDVVHLQDLAKDLSKDCISKYEPAQCFFPQDFIKYIRTPLFILNPAYDAWQVQHVLAPSTSDPQERWQRCRLNIHNCDTKHLEALQETIGDWYFDRREAKEIECPYICTSQTEEKKPEGNLGVPVYPVTNPREETGREPDDRVYNQRIATGGKPVEKVVELNGSMGGRGHNYRGGVNRGGPILGKDRGLMYGKHQSLTPKWSERDNVGKYNSGENKIESSQVTTRGRGSHAGRGRSGRGSHAGRGRGGSGNRCNLTRSDLGSGEDSEEDERETSEEELDMEGYDGLLTSMDEDARIKDMEGREKQSGNNQPSLELALIDSHVAIVNRVTGALGRPPERIEKDSEMIEIDEPPDPDDPMGNNDGVPARVDHKTKRQPNEDVQAIKKGRGDYLQIEYYP</sequence>
<feature type="compositionally biased region" description="Basic and acidic residues" evidence="6">
    <location>
        <begin position="471"/>
        <end position="484"/>
    </location>
</feature>
<keyword evidence="7" id="KW-0472">Membrane</keyword>
<dbReference type="EC" id="3.1.1.-" evidence="5"/>
<protein>
    <recommendedName>
        <fullName evidence="5">Pectin acetylesterase</fullName>
        <ecNumber evidence="5">3.1.1.-</ecNumber>
    </recommendedName>
</protein>
<evidence type="ECO:0000256" key="3">
    <source>
        <dbReference type="ARBA" id="ARBA00005784"/>
    </source>
</evidence>
<reference evidence="8" key="2">
    <citation type="journal article" date="2022" name="Hortic Res">
        <title>The genome of Dioscorea zingiberensis sheds light on the biosynthesis, origin and evolution of the medicinally important diosgenin saponins.</title>
        <authorList>
            <person name="Li Y."/>
            <person name="Tan C."/>
            <person name="Li Z."/>
            <person name="Guo J."/>
            <person name="Li S."/>
            <person name="Chen X."/>
            <person name="Wang C."/>
            <person name="Dai X."/>
            <person name="Yang H."/>
            <person name="Song W."/>
            <person name="Hou L."/>
            <person name="Xu J."/>
            <person name="Tong Z."/>
            <person name="Xu A."/>
            <person name="Yuan X."/>
            <person name="Wang W."/>
            <person name="Yang Q."/>
            <person name="Chen L."/>
            <person name="Sun Z."/>
            <person name="Wang K."/>
            <person name="Pan B."/>
            <person name="Chen J."/>
            <person name="Bao Y."/>
            <person name="Liu F."/>
            <person name="Qi X."/>
            <person name="Gang D.R."/>
            <person name="Wen J."/>
            <person name="Li J."/>
        </authorList>
    </citation>
    <scope>NUCLEOTIDE SEQUENCE</scope>
    <source>
        <strain evidence="8">Dzin_1.0</strain>
    </source>
</reference>
<feature type="region of interest" description="Disordered" evidence="6">
    <location>
        <begin position="513"/>
        <end position="557"/>
    </location>
</feature>
<feature type="region of interest" description="Disordered" evidence="6">
    <location>
        <begin position="297"/>
        <end position="320"/>
    </location>
</feature>
<dbReference type="InterPro" id="IPR004963">
    <property type="entry name" value="PAE/NOTUM"/>
</dbReference>
<dbReference type="GO" id="GO:0071555">
    <property type="term" value="P:cell wall organization"/>
    <property type="evidence" value="ECO:0007669"/>
    <property type="project" value="UniProtKB-KW"/>
</dbReference>
<evidence type="ECO:0000256" key="1">
    <source>
        <dbReference type="ARBA" id="ARBA00003534"/>
    </source>
</evidence>
<proteinExistence type="inferred from homology"/>
<reference evidence="8" key="1">
    <citation type="submission" date="2021-03" db="EMBL/GenBank/DDBJ databases">
        <authorList>
            <person name="Li Z."/>
            <person name="Yang C."/>
        </authorList>
    </citation>
    <scope>NUCLEOTIDE SEQUENCE</scope>
    <source>
        <strain evidence="8">Dzin_1.0</strain>
        <tissue evidence="8">Leaf</tissue>
    </source>
</reference>
<organism evidence="8 9">
    <name type="scientific">Dioscorea zingiberensis</name>
    <dbReference type="NCBI Taxonomy" id="325984"/>
    <lineage>
        <taxon>Eukaryota</taxon>
        <taxon>Viridiplantae</taxon>
        <taxon>Streptophyta</taxon>
        <taxon>Embryophyta</taxon>
        <taxon>Tracheophyta</taxon>
        <taxon>Spermatophyta</taxon>
        <taxon>Magnoliopsida</taxon>
        <taxon>Liliopsida</taxon>
        <taxon>Dioscoreales</taxon>
        <taxon>Dioscoreaceae</taxon>
        <taxon>Dioscorea</taxon>
    </lineage>
</organism>
<evidence type="ECO:0000256" key="4">
    <source>
        <dbReference type="ARBA" id="ARBA00022512"/>
    </source>
</evidence>
<dbReference type="PANTHER" id="PTHR21562:SF83">
    <property type="entry name" value="PECTIN ACETYLESTERASE 4"/>
    <property type="match status" value="1"/>
</dbReference>
<gene>
    <name evidence="8" type="ORF">J5N97_014914</name>
</gene>
<accession>A0A9D5HJZ0</accession>
<evidence type="ECO:0000256" key="6">
    <source>
        <dbReference type="SAM" id="MobiDB-lite"/>
    </source>
</evidence>
<evidence type="ECO:0000256" key="2">
    <source>
        <dbReference type="ARBA" id="ARBA00004191"/>
    </source>
</evidence>
<dbReference type="PANTHER" id="PTHR21562">
    <property type="entry name" value="NOTUM-RELATED"/>
    <property type="match status" value="1"/>
</dbReference>
<keyword evidence="5" id="KW-0378">Hydrolase</keyword>
<dbReference type="OrthoDB" id="2015280at2759"/>
<keyword evidence="9" id="KW-1185">Reference proteome</keyword>